<name>A0A1Z3M0D2_BREDI</name>
<protein>
    <submittedName>
        <fullName evidence="1">Uncharacterized protein</fullName>
    </submittedName>
</protein>
<reference evidence="1 2" key="1">
    <citation type="submission" date="2017-06" db="EMBL/GenBank/DDBJ databases">
        <title>Biodegradation of gentamicin by bacterial consortia AMQD4 in synthetic medium and raw gentamicin sewage.</title>
        <authorList>
            <person name="Chang H."/>
            <person name="Feng Y."/>
            <person name="Li Z."/>
            <person name="Xue J."/>
            <person name="Cheng D."/>
        </authorList>
    </citation>
    <scope>NUCLEOTIDE SEQUENCE [LARGE SCALE GENOMIC DNA]</scope>
    <source>
        <strain evidence="1 2">BZC3</strain>
    </source>
</reference>
<accession>A0A1Z3M0D2</accession>
<dbReference type="AlphaFoldDB" id="A0A1Z3M0D2"/>
<dbReference type="EMBL" id="CP021995">
    <property type="protein sequence ID" value="ASD27757.1"/>
    <property type="molecule type" value="Genomic_DNA"/>
</dbReference>
<sequence length="62" mass="6744">MPPLPSSEIVFHSTLTPPKSKAALRTIVCAFREHRSWRTSVLTTSTGACWKGEAGGLDVRGF</sequence>
<proteinExistence type="predicted"/>
<gene>
    <name evidence="1" type="ORF">CD943_13190</name>
</gene>
<reference evidence="1 2" key="2">
    <citation type="submission" date="2017-06" db="EMBL/GenBank/DDBJ databases">
        <authorList>
            <person name="Kim H.J."/>
            <person name="Triplett B.A."/>
        </authorList>
    </citation>
    <scope>NUCLEOTIDE SEQUENCE [LARGE SCALE GENOMIC DNA]</scope>
    <source>
        <strain evidence="1 2">BZC3</strain>
    </source>
</reference>
<evidence type="ECO:0000313" key="2">
    <source>
        <dbReference type="Proteomes" id="UP000197024"/>
    </source>
</evidence>
<dbReference type="Proteomes" id="UP000197024">
    <property type="component" value="Chromosome"/>
</dbReference>
<organism evidence="1 2">
    <name type="scientific">Brevundimonas diminuta</name>
    <name type="common">Pseudomonas diminuta</name>
    <dbReference type="NCBI Taxonomy" id="293"/>
    <lineage>
        <taxon>Bacteria</taxon>
        <taxon>Pseudomonadati</taxon>
        <taxon>Pseudomonadota</taxon>
        <taxon>Alphaproteobacteria</taxon>
        <taxon>Caulobacterales</taxon>
        <taxon>Caulobacteraceae</taxon>
        <taxon>Brevundimonas</taxon>
    </lineage>
</organism>
<evidence type="ECO:0000313" key="1">
    <source>
        <dbReference type="EMBL" id="ASD27757.1"/>
    </source>
</evidence>